<reference evidence="1" key="1">
    <citation type="journal article" date="2017" name="Gigascience">
        <title>The genome draft of coconut (Cocos nucifera).</title>
        <authorList>
            <person name="Xiao Y."/>
            <person name="Xu P."/>
            <person name="Fan H."/>
            <person name="Baudouin L."/>
            <person name="Xia W."/>
            <person name="Bocs S."/>
            <person name="Xu J."/>
            <person name="Li Q."/>
            <person name="Guo A."/>
            <person name="Zhou L."/>
            <person name="Li J."/>
            <person name="Wu Y."/>
            <person name="Ma Z."/>
            <person name="Armero A."/>
            <person name="Issali A.E."/>
            <person name="Liu N."/>
            <person name="Peng M."/>
            <person name="Yang Y."/>
        </authorList>
    </citation>
    <scope>NUCLEOTIDE SEQUENCE</scope>
    <source>
        <tissue evidence="1">Spear leaf of Hainan Tall coconut</tissue>
    </source>
</reference>
<gene>
    <name evidence="1" type="ORF">COCNU_02G009780</name>
</gene>
<protein>
    <submittedName>
        <fullName evidence="1">Putative aspartyl aminopeptidase</fullName>
    </submittedName>
</protein>
<accession>A0A8K0MWP2</accession>
<name>A0A8K0MWP2_COCNU</name>
<reference evidence="1" key="2">
    <citation type="submission" date="2019-07" db="EMBL/GenBank/DDBJ databases">
        <authorList>
            <person name="Yang Y."/>
            <person name="Bocs S."/>
            <person name="Baudouin L."/>
        </authorList>
    </citation>
    <scope>NUCLEOTIDE SEQUENCE</scope>
    <source>
        <tissue evidence="1">Spear leaf of Hainan Tall coconut</tissue>
    </source>
</reference>
<sequence>MALSRLQLLKHPPPSLLSFPTISSPPLLSLPKSCSSAHRRLCSKSDWPLQDSGAGKSCAWAILLHYLNDFWAQFLATAEAKWQPIAAGRSEHVLFDCLCSRRKM</sequence>
<dbReference type="GO" id="GO:0004177">
    <property type="term" value="F:aminopeptidase activity"/>
    <property type="evidence" value="ECO:0007669"/>
    <property type="project" value="UniProtKB-KW"/>
</dbReference>
<dbReference type="Proteomes" id="UP000797356">
    <property type="component" value="Chromosome 2"/>
</dbReference>
<keyword evidence="1" id="KW-0378">Hydrolase</keyword>
<keyword evidence="2" id="KW-1185">Reference proteome</keyword>
<evidence type="ECO:0000313" key="2">
    <source>
        <dbReference type="Proteomes" id="UP000797356"/>
    </source>
</evidence>
<comment type="caution">
    <text evidence="1">The sequence shown here is derived from an EMBL/GenBank/DDBJ whole genome shotgun (WGS) entry which is preliminary data.</text>
</comment>
<keyword evidence="1" id="KW-0645">Protease</keyword>
<proteinExistence type="predicted"/>
<keyword evidence="1" id="KW-0031">Aminopeptidase</keyword>
<dbReference type="EMBL" id="CM017873">
    <property type="protein sequence ID" value="KAG1331010.1"/>
    <property type="molecule type" value="Genomic_DNA"/>
</dbReference>
<evidence type="ECO:0000313" key="1">
    <source>
        <dbReference type="EMBL" id="KAG1331010.1"/>
    </source>
</evidence>
<dbReference type="AlphaFoldDB" id="A0A8K0MWP2"/>
<organism evidence="1 2">
    <name type="scientific">Cocos nucifera</name>
    <name type="common">Coconut palm</name>
    <dbReference type="NCBI Taxonomy" id="13894"/>
    <lineage>
        <taxon>Eukaryota</taxon>
        <taxon>Viridiplantae</taxon>
        <taxon>Streptophyta</taxon>
        <taxon>Embryophyta</taxon>
        <taxon>Tracheophyta</taxon>
        <taxon>Spermatophyta</taxon>
        <taxon>Magnoliopsida</taxon>
        <taxon>Liliopsida</taxon>
        <taxon>Arecaceae</taxon>
        <taxon>Arecoideae</taxon>
        <taxon>Cocoseae</taxon>
        <taxon>Attaleinae</taxon>
        <taxon>Cocos</taxon>
    </lineage>
</organism>